<dbReference type="Pfam" id="PF00487">
    <property type="entry name" value="FA_desaturase"/>
    <property type="match status" value="1"/>
</dbReference>
<keyword evidence="1" id="KW-0472">Membrane</keyword>
<name>A0A8E2JYZ6_9PEZI</name>
<keyword evidence="1" id="KW-0812">Transmembrane</keyword>
<organism evidence="3 4">
    <name type="scientific">Glonium stellatum</name>
    <dbReference type="NCBI Taxonomy" id="574774"/>
    <lineage>
        <taxon>Eukaryota</taxon>
        <taxon>Fungi</taxon>
        <taxon>Dikarya</taxon>
        <taxon>Ascomycota</taxon>
        <taxon>Pezizomycotina</taxon>
        <taxon>Dothideomycetes</taxon>
        <taxon>Pleosporomycetidae</taxon>
        <taxon>Gloniales</taxon>
        <taxon>Gloniaceae</taxon>
        <taxon>Glonium</taxon>
    </lineage>
</organism>
<evidence type="ECO:0000313" key="3">
    <source>
        <dbReference type="EMBL" id="OCL14658.1"/>
    </source>
</evidence>
<evidence type="ECO:0000259" key="2">
    <source>
        <dbReference type="Pfam" id="PF00487"/>
    </source>
</evidence>
<keyword evidence="4" id="KW-1185">Reference proteome</keyword>
<accession>A0A8E2JYZ6</accession>
<dbReference type="PANTHER" id="PTHR32100">
    <property type="entry name" value="OMEGA-6 FATTY ACID DESATURASE, CHLOROPLASTIC"/>
    <property type="match status" value="1"/>
</dbReference>
<dbReference type="Proteomes" id="UP000250140">
    <property type="component" value="Unassembled WGS sequence"/>
</dbReference>
<evidence type="ECO:0000256" key="1">
    <source>
        <dbReference type="SAM" id="Phobius"/>
    </source>
</evidence>
<gene>
    <name evidence="3" type="ORF">AOQ84DRAFT_280578</name>
</gene>
<reference evidence="3 4" key="1">
    <citation type="journal article" date="2016" name="Nat. Commun.">
        <title>Ectomycorrhizal ecology is imprinted in the genome of the dominant symbiotic fungus Cenococcum geophilum.</title>
        <authorList>
            <consortium name="DOE Joint Genome Institute"/>
            <person name="Peter M."/>
            <person name="Kohler A."/>
            <person name="Ohm R.A."/>
            <person name="Kuo A."/>
            <person name="Krutzmann J."/>
            <person name="Morin E."/>
            <person name="Arend M."/>
            <person name="Barry K.W."/>
            <person name="Binder M."/>
            <person name="Choi C."/>
            <person name="Clum A."/>
            <person name="Copeland A."/>
            <person name="Grisel N."/>
            <person name="Haridas S."/>
            <person name="Kipfer T."/>
            <person name="LaButti K."/>
            <person name="Lindquist E."/>
            <person name="Lipzen A."/>
            <person name="Maire R."/>
            <person name="Meier B."/>
            <person name="Mihaltcheva S."/>
            <person name="Molinier V."/>
            <person name="Murat C."/>
            <person name="Poggeler S."/>
            <person name="Quandt C.A."/>
            <person name="Sperisen C."/>
            <person name="Tritt A."/>
            <person name="Tisserant E."/>
            <person name="Crous P.W."/>
            <person name="Henrissat B."/>
            <person name="Nehls U."/>
            <person name="Egli S."/>
            <person name="Spatafora J.W."/>
            <person name="Grigoriev I.V."/>
            <person name="Martin F.M."/>
        </authorList>
    </citation>
    <scope>NUCLEOTIDE SEQUENCE [LARGE SCALE GENOMIC DNA]</scope>
    <source>
        <strain evidence="3 4">CBS 207.34</strain>
    </source>
</reference>
<feature type="transmembrane region" description="Helical" evidence="1">
    <location>
        <begin position="77"/>
        <end position="99"/>
    </location>
</feature>
<dbReference type="InterPro" id="IPR005804">
    <property type="entry name" value="FA_desaturase_dom"/>
</dbReference>
<feature type="transmembrane region" description="Helical" evidence="1">
    <location>
        <begin position="119"/>
        <end position="135"/>
    </location>
</feature>
<dbReference type="EMBL" id="KV748550">
    <property type="protein sequence ID" value="OCL14658.1"/>
    <property type="molecule type" value="Genomic_DNA"/>
</dbReference>
<dbReference type="InterPro" id="IPR012171">
    <property type="entry name" value="Fatty_acid_desaturase"/>
</dbReference>
<dbReference type="GO" id="GO:0006629">
    <property type="term" value="P:lipid metabolic process"/>
    <property type="evidence" value="ECO:0007669"/>
    <property type="project" value="InterPro"/>
</dbReference>
<feature type="transmembrane region" description="Helical" evidence="1">
    <location>
        <begin position="246"/>
        <end position="264"/>
    </location>
</feature>
<keyword evidence="1" id="KW-1133">Transmembrane helix</keyword>
<feature type="domain" description="Fatty acid desaturase" evidence="2">
    <location>
        <begin position="84"/>
        <end position="367"/>
    </location>
</feature>
<protein>
    <recommendedName>
        <fullName evidence="2">Fatty acid desaturase domain-containing protein</fullName>
    </recommendedName>
</protein>
<sequence>MAAKANLSETVPDQSAPLDDFEIPGYTFDQFRKAIPRHCFDKSAIRGSVYVLRSLFGFLFLHYVFHRLVTPSMVPSALVSGLLWQLYGFMQGFFMTSWWVLAHECGHGNFSRSRSLSDFVGFIIHSILLVPYFSWQISHAAHHRATSHMERDQNYVPPRRDEYAKKLGVDKEELEHLAAEAPALTALVLVVRQLAALPVYLWTNSTSGDYWRRKKDTERGRKAWFRGLNHFDPRSPLFEGKDKWKIIASDLGVMLMALVLVMMARKYGARSVAFEYFVPWLWSNHWQITIAYLNHTDPSIPHYESSEWTYVRGAATTMDRNAGIIGHYLFHDITHTHVLHHHLSSIPWYHAAEATEAVKGVMGKSYRRTEYVGLGDFIRDMWRVRRVCQWVEGRVNHGELDGIKSEGVLWYRRRAGLLDE</sequence>
<dbReference type="OrthoDB" id="1461976at2759"/>
<evidence type="ECO:0000313" key="4">
    <source>
        <dbReference type="Proteomes" id="UP000250140"/>
    </source>
</evidence>
<feature type="transmembrane region" description="Helical" evidence="1">
    <location>
        <begin position="47"/>
        <end position="65"/>
    </location>
</feature>
<dbReference type="AlphaFoldDB" id="A0A8E2JYZ6"/>
<dbReference type="GO" id="GO:0016491">
    <property type="term" value="F:oxidoreductase activity"/>
    <property type="evidence" value="ECO:0007669"/>
    <property type="project" value="InterPro"/>
</dbReference>
<proteinExistence type="predicted"/>